<sequence length="836" mass="97619">MGIEDKKEKNKLVYLVEEETQKLIKWVKNIEKSDDLTIFEKNQEIVTRLGTHYRSDGLTEIGFWTPKLMREVLHPKDIYLEIFTPLEKIDWRKPSQNIKFRRDCVCLERYDIYFWGVIAGLQAGTRDNAGSFYWLRYVTPSGRVEIIRDVMAYSLPYGIFAPAELYDIDSLQKERADIDYFKHTGTIRDKKIPRVSDPRHILQLHVGTATEEGTFEGLTHLYRTIGDKIRKNQTLSAYEQNYVGYDAIQLLPIEPTIEYRRDFSNHSTMFHITTDVNGLDRDLSHEPIVVKLSKPNTQNWGYDVPIIGSNATNPSFLGTLRPDELFDFIGVLHNFPEKPIKLIYDLVYGHADNQGELLVNRLFFKGPNMYGQDLNHQSPMVRALLLEMQRRKINTGADGIRIDGGQDFRFFNPLSGRVEYDDQYLLAMSDLVQEVEGYKRRLFTIFEDGRPWPEDGWEDKSTYLDLIKLKSESYQWGPLIFAHNTPALKGFWDRKWSRVCEVMTQGQNWITGCGNHDTFRRGNQIPLDSDVNEHLGDSLNEIIYSAYDNPAVGLWVYGFSPGLPMDFINVLMHTPWMFFRNTDEEYGVKVVCEEVGFLDWRITEQLYQRDDVFTRMKSWGFRELDQLKEFTHTLNSTMIAKDYDLEEVILACQSCFKEVDGAYCDLETLKFLKQAEMIDFLQKLDSDRLKQWANMFMEDCYQVCNVSHYFEKVDPAYTQFNLSLRHFRSQHSWIHNNIQGSDRFNRISEDGATIFYGIRNNPDNTDEKLALVVNLEGKSREINLLDWLQLDVDEWEIVFTTPNLSPPDDIKDLNCFPLAQSQGFLLKSKKQEISNK</sequence>
<dbReference type="EMBL" id="WMIA01000003">
    <property type="protein sequence ID" value="MTF38206.1"/>
    <property type="molecule type" value="Genomic_DNA"/>
</dbReference>
<dbReference type="RefSeq" id="WP_155083115.1">
    <property type="nucleotide sequence ID" value="NZ_WMIA01000003.1"/>
</dbReference>
<dbReference type="Gene3D" id="3.20.20.80">
    <property type="entry name" value="Glycosidases"/>
    <property type="match status" value="1"/>
</dbReference>
<name>A0A844GW17_9CHRO</name>
<protein>
    <submittedName>
        <fullName evidence="1">Alpha-amylase</fullName>
    </submittedName>
</protein>
<comment type="caution">
    <text evidence="1">The sequence shown here is derived from an EMBL/GenBank/DDBJ whole genome shotgun (WGS) entry which is preliminary data.</text>
</comment>
<organism evidence="1 2">
    <name type="scientific">Cyanobacterium aponinum 0216</name>
    <dbReference type="NCBI Taxonomy" id="2676140"/>
    <lineage>
        <taxon>Bacteria</taxon>
        <taxon>Bacillati</taxon>
        <taxon>Cyanobacteriota</taxon>
        <taxon>Cyanophyceae</taxon>
        <taxon>Oscillatoriophycideae</taxon>
        <taxon>Chroococcales</taxon>
        <taxon>Geminocystaceae</taxon>
        <taxon>Cyanobacterium</taxon>
    </lineage>
</organism>
<dbReference type="InterPro" id="IPR017853">
    <property type="entry name" value="GH"/>
</dbReference>
<proteinExistence type="predicted"/>
<evidence type="ECO:0000313" key="1">
    <source>
        <dbReference type="EMBL" id="MTF38206.1"/>
    </source>
</evidence>
<accession>A0A844GW17</accession>
<dbReference type="SUPFAM" id="SSF51445">
    <property type="entry name" value="(Trans)glycosidases"/>
    <property type="match status" value="1"/>
</dbReference>
<dbReference type="InterPro" id="IPR029457">
    <property type="entry name" value="GHL5"/>
</dbReference>
<gene>
    <name evidence="1" type="ORF">GGC33_04640</name>
</gene>
<dbReference type="AlphaFoldDB" id="A0A844GW17"/>
<evidence type="ECO:0000313" key="2">
    <source>
        <dbReference type="Proteomes" id="UP000437131"/>
    </source>
</evidence>
<reference evidence="1 2" key="1">
    <citation type="submission" date="2019-11" db="EMBL/GenBank/DDBJ databases">
        <title>Isolation of a new High Light Tolerant Cyanobacteria.</title>
        <authorList>
            <person name="Dobson Z."/>
            <person name="Vaughn N."/>
            <person name="Vaughn M."/>
            <person name="Fromme P."/>
            <person name="Mazor Y."/>
        </authorList>
    </citation>
    <scope>NUCLEOTIDE SEQUENCE [LARGE SCALE GENOMIC DNA]</scope>
    <source>
        <strain evidence="1 2">0216</strain>
    </source>
</reference>
<dbReference type="Pfam" id="PF14872">
    <property type="entry name" value="GHL5"/>
    <property type="match status" value="1"/>
</dbReference>
<dbReference type="Proteomes" id="UP000437131">
    <property type="component" value="Unassembled WGS sequence"/>
</dbReference>